<sequence>MKKFLKIFLSAVLVLSFALPLFAQRARRVDTSVRPLSADDAQERWEKFLASRPVKDYCFKFDMAHLPRKSEAVEYFGYVWGRHISGGTYSMRLKISQKSDAGKSAEFLFVSKNGVCRMFKKTGGKVEEIPQSDWFKPILDGLVYTPFDFAAPYKKWKSNYAGPGRVGRAVHFFDMRPDAEFAEKNPNLKKVRIALSREFNAPFYTEYYGEGETPERALMLDSIKKIGDVWFMKEIEMQDKKNRDKDKMKIVAIKFFDSLSPEIFNVENFGKEIENPILEEI</sequence>
<evidence type="ECO:0000313" key="4">
    <source>
        <dbReference type="Proteomes" id="UP001275932"/>
    </source>
</evidence>
<dbReference type="Proteomes" id="UP001275932">
    <property type="component" value="Unassembled WGS sequence"/>
</dbReference>
<proteinExistence type="predicted"/>
<comment type="caution">
    <text evidence="3">The sequence shown here is derived from an EMBL/GenBank/DDBJ whole genome shotgun (WGS) entry which is preliminary data.</text>
</comment>
<keyword evidence="3" id="KW-0449">Lipoprotein</keyword>
<organism evidence="3 4">
    <name type="scientific">Intestinicryptomonas porci</name>
    <dbReference type="NCBI Taxonomy" id="2926320"/>
    <lineage>
        <taxon>Bacteria</taxon>
        <taxon>Pseudomonadati</taxon>
        <taxon>Verrucomicrobiota</taxon>
        <taxon>Opitutia</taxon>
        <taxon>Opitutales</taxon>
        <taxon>Intestinicryptomonaceae</taxon>
        <taxon>Intestinicryptomonas</taxon>
    </lineage>
</organism>
<evidence type="ECO:0000259" key="2">
    <source>
        <dbReference type="Pfam" id="PF17131"/>
    </source>
</evidence>
<feature type="signal peptide" evidence="1">
    <location>
        <begin position="1"/>
        <end position="23"/>
    </location>
</feature>
<evidence type="ECO:0000256" key="1">
    <source>
        <dbReference type="SAM" id="SignalP"/>
    </source>
</evidence>
<reference evidence="3 4" key="1">
    <citation type="submission" date="2022-03" db="EMBL/GenBank/DDBJ databases">
        <title>Novel taxa within the pig intestine.</title>
        <authorList>
            <person name="Wylensek D."/>
            <person name="Bishof K."/>
            <person name="Afrizal A."/>
            <person name="Clavel T."/>
        </authorList>
    </citation>
    <scope>NUCLEOTIDE SEQUENCE [LARGE SCALE GENOMIC DNA]</scope>
    <source>
        <strain evidence="3 4">CLA-KB-P66</strain>
    </source>
</reference>
<feature type="chain" id="PRO_5046511624" evidence="1">
    <location>
        <begin position="24"/>
        <end position="281"/>
    </location>
</feature>
<dbReference type="Pfam" id="PF17131">
    <property type="entry name" value="LolA_like"/>
    <property type="match status" value="1"/>
</dbReference>
<accession>A0ABU4WGZ7</accession>
<keyword evidence="4" id="KW-1185">Reference proteome</keyword>
<name>A0ABU4WGZ7_9BACT</name>
<feature type="domain" description="Uncharacterized protein TP-0789" evidence="2">
    <location>
        <begin position="185"/>
        <end position="269"/>
    </location>
</feature>
<dbReference type="RefSeq" id="WP_370396778.1">
    <property type="nucleotide sequence ID" value="NZ_JALBUT010000004.1"/>
</dbReference>
<gene>
    <name evidence="3" type="ORF">MOX91_03945</name>
</gene>
<dbReference type="EMBL" id="JALBUT010000004">
    <property type="protein sequence ID" value="MDX8415331.1"/>
    <property type="molecule type" value="Genomic_DNA"/>
</dbReference>
<keyword evidence="1" id="KW-0732">Signal</keyword>
<dbReference type="Gene3D" id="2.50.20.10">
    <property type="entry name" value="Lipoprotein localisation LolA/LolB/LppX"/>
    <property type="match status" value="1"/>
</dbReference>
<protein>
    <submittedName>
        <fullName evidence="3">Outer membrane lipoprotein-sorting protein</fullName>
    </submittedName>
</protein>
<evidence type="ECO:0000313" key="3">
    <source>
        <dbReference type="EMBL" id="MDX8415331.1"/>
    </source>
</evidence>
<dbReference type="InterPro" id="IPR033399">
    <property type="entry name" value="TP_0789-like"/>
</dbReference>